<keyword evidence="3" id="KW-1185">Reference proteome</keyword>
<evidence type="ECO:0000313" key="2">
    <source>
        <dbReference type="EMBL" id="MBF5052581.1"/>
    </source>
</evidence>
<protein>
    <submittedName>
        <fullName evidence="2">Uncharacterized protein</fullName>
    </submittedName>
</protein>
<sequence length="84" mass="8766">MLVAQTLLAWHAPAHILDGHDGQSAIVAHDCDLCVQGHGLVGVPALFTPPPVLPDTTTPPADVSRPVAVTPTKIHPARAPPRFS</sequence>
<evidence type="ECO:0000256" key="1">
    <source>
        <dbReference type="SAM" id="MobiDB-lite"/>
    </source>
</evidence>
<feature type="region of interest" description="Disordered" evidence="1">
    <location>
        <begin position="52"/>
        <end position="84"/>
    </location>
</feature>
<evidence type="ECO:0000313" key="3">
    <source>
        <dbReference type="Proteomes" id="UP000644441"/>
    </source>
</evidence>
<accession>A0ABS0AGF9</accession>
<gene>
    <name evidence="2" type="ORF">ISO4_01183</name>
</gene>
<reference evidence="2 3" key="1">
    <citation type="submission" date="2012-09" db="EMBL/GenBank/DDBJ databases">
        <title>Genome Sequence of alkane-degrading Bacterium Alcanivorax venustensis ISO4.</title>
        <authorList>
            <person name="Lai Q."/>
            <person name="Shao Z."/>
        </authorList>
    </citation>
    <scope>NUCLEOTIDE SEQUENCE [LARGE SCALE GENOMIC DNA]</scope>
    <source>
        <strain evidence="2 3">ISO4</strain>
    </source>
</reference>
<dbReference type="Proteomes" id="UP000644441">
    <property type="component" value="Unassembled WGS sequence"/>
</dbReference>
<proteinExistence type="predicted"/>
<dbReference type="EMBL" id="ARXR01000007">
    <property type="protein sequence ID" value="MBF5052581.1"/>
    <property type="molecule type" value="Genomic_DNA"/>
</dbReference>
<comment type="caution">
    <text evidence="2">The sequence shown here is derived from an EMBL/GenBank/DDBJ whole genome shotgun (WGS) entry which is preliminary data.</text>
</comment>
<name>A0ABS0AGF9_9GAMM</name>
<organism evidence="2 3">
    <name type="scientific">Alloalcanivorax venustensis ISO4</name>
    <dbReference type="NCBI Taxonomy" id="1177184"/>
    <lineage>
        <taxon>Bacteria</taxon>
        <taxon>Pseudomonadati</taxon>
        <taxon>Pseudomonadota</taxon>
        <taxon>Gammaproteobacteria</taxon>
        <taxon>Oceanospirillales</taxon>
        <taxon>Alcanivoracaceae</taxon>
        <taxon>Alloalcanivorax</taxon>
    </lineage>
</organism>